<dbReference type="RefSeq" id="WP_028597976.1">
    <property type="nucleotide sequence ID" value="NZ_BIMM01000050.1"/>
</dbReference>
<keyword evidence="5" id="KW-1185">Reference proteome</keyword>
<dbReference type="EMBL" id="NFEZ01000004">
    <property type="protein sequence ID" value="PLT44042.1"/>
    <property type="molecule type" value="Genomic_DNA"/>
</dbReference>
<feature type="binding site" evidence="3">
    <location>
        <position position="48"/>
    </location>
    <ligand>
        <name>a divalent metal cation</name>
        <dbReference type="ChEBI" id="CHEBI:60240"/>
    </ligand>
</feature>
<protein>
    <submittedName>
        <fullName evidence="4">DinB family protein</fullName>
    </submittedName>
</protein>
<evidence type="ECO:0000256" key="3">
    <source>
        <dbReference type="PIRSR" id="PIRSR607837-1"/>
    </source>
</evidence>
<evidence type="ECO:0000313" key="4">
    <source>
        <dbReference type="EMBL" id="PLT44042.1"/>
    </source>
</evidence>
<dbReference type="AlphaFoldDB" id="A0A2N5N138"/>
<dbReference type="OrthoDB" id="119432at2"/>
<evidence type="ECO:0000256" key="2">
    <source>
        <dbReference type="ARBA" id="ARBA00022723"/>
    </source>
</evidence>
<feature type="binding site" evidence="3">
    <location>
        <position position="127"/>
    </location>
    <ligand>
        <name>a divalent metal cation</name>
        <dbReference type="ChEBI" id="CHEBI:60240"/>
    </ligand>
</feature>
<dbReference type="InterPro" id="IPR034660">
    <property type="entry name" value="DinB/YfiT-like"/>
</dbReference>
<dbReference type="InterPro" id="IPR007837">
    <property type="entry name" value="DinB"/>
</dbReference>
<dbReference type="Proteomes" id="UP000234789">
    <property type="component" value="Unassembled WGS sequence"/>
</dbReference>
<name>A0A2N5N138_9BACL</name>
<proteinExistence type="inferred from homology"/>
<dbReference type="Gene3D" id="1.20.120.450">
    <property type="entry name" value="dinb family like domain"/>
    <property type="match status" value="1"/>
</dbReference>
<evidence type="ECO:0000256" key="1">
    <source>
        <dbReference type="ARBA" id="ARBA00008635"/>
    </source>
</evidence>
<organism evidence="4 5">
    <name type="scientific">Paenibacillus pasadenensis</name>
    <dbReference type="NCBI Taxonomy" id="217090"/>
    <lineage>
        <taxon>Bacteria</taxon>
        <taxon>Bacillati</taxon>
        <taxon>Bacillota</taxon>
        <taxon>Bacilli</taxon>
        <taxon>Bacillales</taxon>
        <taxon>Paenibacillaceae</taxon>
        <taxon>Paenibacillus</taxon>
    </lineage>
</organism>
<feature type="binding site" evidence="3">
    <location>
        <position position="131"/>
    </location>
    <ligand>
        <name>a divalent metal cation</name>
        <dbReference type="ChEBI" id="CHEBI:60240"/>
    </ligand>
</feature>
<keyword evidence="2 3" id="KW-0479">Metal-binding</keyword>
<dbReference type="GO" id="GO:0046872">
    <property type="term" value="F:metal ion binding"/>
    <property type="evidence" value="ECO:0007669"/>
    <property type="project" value="UniProtKB-KW"/>
</dbReference>
<dbReference type="SUPFAM" id="SSF109854">
    <property type="entry name" value="DinB/YfiT-like putative metalloenzymes"/>
    <property type="match status" value="1"/>
</dbReference>
<comment type="similarity">
    <text evidence="1">Belongs to the DinB family.</text>
</comment>
<dbReference type="Pfam" id="PF05163">
    <property type="entry name" value="DinB"/>
    <property type="match status" value="1"/>
</dbReference>
<gene>
    <name evidence="4" type="ORF">B8V81_2473</name>
</gene>
<accession>A0A2N5N138</accession>
<comment type="caution">
    <text evidence="4">The sequence shown here is derived from an EMBL/GenBank/DDBJ whole genome shotgun (WGS) entry which is preliminary data.</text>
</comment>
<sequence>MFKTVDEFVEEWTLESKGTLRMLQALTDASLTQPVWEEGRNLGRLAWHIAFSPYEMLTRTGLRLAEPGREEEVPASSADIAAAYERSASSIADAVREQWRDGDLATRHDMYGEPWSNSLTLRILIQHEVHHRGQLSVLMRQAGLRPVDLYGPVLEDWAGFGMQPPRV</sequence>
<evidence type="ECO:0000313" key="5">
    <source>
        <dbReference type="Proteomes" id="UP000234789"/>
    </source>
</evidence>
<reference evidence="4 5" key="1">
    <citation type="submission" date="2017-05" db="EMBL/GenBank/DDBJ databases">
        <title>Functional genome analysis of Paenibacillus pasadenensis strain R16: insights on endophytic life style and antifungal activity.</title>
        <authorList>
            <person name="Passera A."/>
            <person name="Marcolungo L."/>
            <person name="Casati P."/>
            <person name="Brasca M."/>
            <person name="Quaglino F."/>
            <person name="Delledonne M."/>
        </authorList>
    </citation>
    <scope>NUCLEOTIDE SEQUENCE [LARGE SCALE GENOMIC DNA]</scope>
    <source>
        <strain evidence="4 5">R16</strain>
    </source>
</reference>